<keyword evidence="1" id="KW-0678">Repressor</keyword>
<dbReference type="Pfam" id="PF00440">
    <property type="entry name" value="TetR_N"/>
    <property type="match status" value="1"/>
</dbReference>
<dbReference type="EMBL" id="CP045915">
    <property type="protein sequence ID" value="QGH32911.1"/>
    <property type="molecule type" value="Genomic_DNA"/>
</dbReference>
<dbReference type="GO" id="GO:0003677">
    <property type="term" value="F:DNA binding"/>
    <property type="evidence" value="ECO:0007669"/>
    <property type="project" value="UniProtKB-UniRule"/>
</dbReference>
<dbReference type="PANTHER" id="PTHR43479:SF11">
    <property type="entry name" value="ACREF_ENVCD OPERON REPRESSOR-RELATED"/>
    <property type="match status" value="1"/>
</dbReference>
<evidence type="ECO:0000259" key="4">
    <source>
        <dbReference type="PROSITE" id="PS50977"/>
    </source>
</evidence>
<dbReference type="PANTHER" id="PTHR43479">
    <property type="entry name" value="ACREF/ENVCD OPERON REPRESSOR-RELATED"/>
    <property type="match status" value="1"/>
</dbReference>
<organism evidence="5 6">
    <name type="scientific">Gracilibacillus salitolerans</name>
    <dbReference type="NCBI Taxonomy" id="2663022"/>
    <lineage>
        <taxon>Bacteria</taxon>
        <taxon>Bacillati</taxon>
        <taxon>Bacillota</taxon>
        <taxon>Bacilli</taxon>
        <taxon>Bacillales</taxon>
        <taxon>Bacillaceae</taxon>
        <taxon>Gracilibacillus</taxon>
    </lineage>
</organism>
<evidence type="ECO:0000256" key="3">
    <source>
        <dbReference type="PROSITE-ProRule" id="PRU00335"/>
    </source>
</evidence>
<protein>
    <submittedName>
        <fullName evidence="5">TetR family transcriptional regulator</fullName>
    </submittedName>
</protein>
<sequence length="201" mass="23010">MRRTKLETEQTIDNLIKIARYHFTEYGYAKAALEEIVKEANLTRGALYHHFQNKKGLFLAVFETVQKEVGEHVEAEAARGNDSWEQLIRGCRAFLEGAVQSHNQRILLIDGPAVLGWDMFRKMDEKYSMSSLKEQLQLMQEQGLLKPVSIEAMTHCLSGAMNEAVLWIADRLDQEEVIEEAMVVLEHLLEGLKKKNEASYS</sequence>
<proteinExistence type="predicted"/>
<evidence type="ECO:0000256" key="2">
    <source>
        <dbReference type="ARBA" id="ARBA00023125"/>
    </source>
</evidence>
<evidence type="ECO:0000313" key="6">
    <source>
        <dbReference type="Proteomes" id="UP000339690"/>
    </source>
</evidence>
<accession>A0A5Q2TFK5</accession>
<dbReference type="InterPro" id="IPR050624">
    <property type="entry name" value="HTH-type_Tx_Regulator"/>
</dbReference>
<gene>
    <name evidence="5" type="ORF">GI584_02070</name>
</gene>
<dbReference type="InterPro" id="IPR009057">
    <property type="entry name" value="Homeodomain-like_sf"/>
</dbReference>
<dbReference type="KEGG" id="grc:GI584_02070"/>
<dbReference type="Gene3D" id="1.10.357.10">
    <property type="entry name" value="Tetracycline Repressor, domain 2"/>
    <property type="match status" value="1"/>
</dbReference>
<name>A0A5Q2TFK5_9BACI</name>
<evidence type="ECO:0000313" key="5">
    <source>
        <dbReference type="EMBL" id="QGH32911.1"/>
    </source>
</evidence>
<dbReference type="InterPro" id="IPR001647">
    <property type="entry name" value="HTH_TetR"/>
</dbReference>
<dbReference type="PROSITE" id="PS50977">
    <property type="entry name" value="HTH_TETR_2"/>
    <property type="match status" value="1"/>
</dbReference>
<feature type="domain" description="HTH tetR-type" evidence="4">
    <location>
        <begin position="9"/>
        <end position="69"/>
    </location>
</feature>
<keyword evidence="6" id="KW-1185">Reference proteome</keyword>
<dbReference type="RefSeq" id="WP_153790076.1">
    <property type="nucleotide sequence ID" value="NZ_CP045915.1"/>
</dbReference>
<dbReference type="PRINTS" id="PR00455">
    <property type="entry name" value="HTHTETR"/>
</dbReference>
<dbReference type="Proteomes" id="UP000339690">
    <property type="component" value="Chromosome"/>
</dbReference>
<dbReference type="InterPro" id="IPR049484">
    <property type="entry name" value="Rv0078-like_C"/>
</dbReference>
<dbReference type="SUPFAM" id="SSF46689">
    <property type="entry name" value="Homeodomain-like"/>
    <property type="match status" value="1"/>
</dbReference>
<reference evidence="5 6" key="1">
    <citation type="submission" date="2019-11" db="EMBL/GenBank/DDBJ databases">
        <title>Gracilibacillus salitolerans sp. nov., a moderate halophile isolated from a saline soil in northwest China.</title>
        <authorList>
            <person name="Gan L."/>
        </authorList>
    </citation>
    <scope>NUCLEOTIDE SEQUENCE [LARGE SCALE GENOMIC DNA]</scope>
    <source>
        <strain evidence="5 6">SCU50</strain>
    </source>
</reference>
<dbReference type="AlphaFoldDB" id="A0A5Q2TFK5"/>
<feature type="DNA-binding region" description="H-T-H motif" evidence="3">
    <location>
        <begin position="32"/>
        <end position="51"/>
    </location>
</feature>
<evidence type="ECO:0000256" key="1">
    <source>
        <dbReference type="ARBA" id="ARBA00022491"/>
    </source>
</evidence>
<dbReference type="Pfam" id="PF21351">
    <property type="entry name" value="TetR_C_41"/>
    <property type="match status" value="1"/>
</dbReference>
<keyword evidence="2 3" id="KW-0238">DNA-binding</keyword>